<evidence type="ECO:0000313" key="3">
    <source>
        <dbReference type="Proteomes" id="UP001235712"/>
    </source>
</evidence>
<dbReference type="InterPro" id="IPR018929">
    <property type="entry name" value="DUF2510"/>
</dbReference>
<dbReference type="EMBL" id="JAUSQZ010000001">
    <property type="protein sequence ID" value="MDP9826181.1"/>
    <property type="molecule type" value="Genomic_DNA"/>
</dbReference>
<sequence>MIPTTGITSQVEQERRATAALLATMTAVARFGRALTEPLGAPEGPIETFTEVPFARGDHECLPHGVIRVGEEWTALVEVSTGPRPLRRSRLEAYLDLATEHDIDALLTISNEIPPVVGQHPTPVAKEKLGTVPMLHFPWSKIVAEAVVEREDTEDRSAVWLLGELIHYLEHPRSGALLFEATDDAPTTHLPRLVRTPEPVAEVPAPRRPARREIRIALREDPEPAPPDQPGWYRDDRVESRLRWWDGDTWTNHLYDLPPAPEGAGQPVEN</sequence>
<feature type="domain" description="DUF2510" evidence="1">
    <location>
        <begin position="230"/>
        <end position="262"/>
    </location>
</feature>
<proteinExistence type="predicted"/>
<dbReference type="RefSeq" id="WP_307240728.1">
    <property type="nucleotide sequence ID" value="NZ_JAUSQZ010000001.1"/>
</dbReference>
<name>A0ABT9P0H7_9ACTN</name>
<evidence type="ECO:0000259" key="1">
    <source>
        <dbReference type="Pfam" id="PF10708"/>
    </source>
</evidence>
<organism evidence="2 3">
    <name type="scientific">Kineosporia succinea</name>
    <dbReference type="NCBI Taxonomy" id="84632"/>
    <lineage>
        <taxon>Bacteria</taxon>
        <taxon>Bacillati</taxon>
        <taxon>Actinomycetota</taxon>
        <taxon>Actinomycetes</taxon>
        <taxon>Kineosporiales</taxon>
        <taxon>Kineosporiaceae</taxon>
        <taxon>Kineosporia</taxon>
    </lineage>
</organism>
<comment type="caution">
    <text evidence="2">The sequence shown here is derived from an EMBL/GenBank/DDBJ whole genome shotgun (WGS) entry which is preliminary data.</text>
</comment>
<dbReference type="Proteomes" id="UP001235712">
    <property type="component" value="Unassembled WGS sequence"/>
</dbReference>
<gene>
    <name evidence="2" type="ORF">J2S57_001930</name>
</gene>
<keyword evidence="3" id="KW-1185">Reference proteome</keyword>
<accession>A0ABT9P0H7</accession>
<reference evidence="2 3" key="1">
    <citation type="submission" date="2023-07" db="EMBL/GenBank/DDBJ databases">
        <title>Sequencing the genomes of 1000 actinobacteria strains.</title>
        <authorList>
            <person name="Klenk H.-P."/>
        </authorList>
    </citation>
    <scope>NUCLEOTIDE SEQUENCE [LARGE SCALE GENOMIC DNA]</scope>
    <source>
        <strain evidence="2 3">DSM 44388</strain>
    </source>
</reference>
<evidence type="ECO:0000313" key="2">
    <source>
        <dbReference type="EMBL" id="MDP9826181.1"/>
    </source>
</evidence>
<dbReference type="Pfam" id="PF10708">
    <property type="entry name" value="DUF2510"/>
    <property type="match status" value="1"/>
</dbReference>
<protein>
    <recommendedName>
        <fullName evidence="1">DUF2510 domain-containing protein</fullName>
    </recommendedName>
</protein>